<dbReference type="Proteomes" id="UP000299102">
    <property type="component" value="Unassembled WGS sequence"/>
</dbReference>
<gene>
    <name evidence="2" type="ORF">EVAR_13960_1</name>
</gene>
<name>A0A4C1U8N4_EUMVA</name>
<comment type="caution">
    <text evidence="2">The sequence shown here is derived from an EMBL/GenBank/DDBJ whole genome shotgun (WGS) entry which is preliminary data.</text>
</comment>
<evidence type="ECO:0000256" key="1">
    <source>
        <dbReference type="SAM" id="MobiDB-lite"/>
    </source>
</evidence>
<dbReference type="AlphaFoldDB" id="A0A4C1U8N4"/>
<reference evidence="2 3" key="1">
    <citation type="journal article" date="2019" name="Commun. Biol.">
        <title>The bagworm genome reveals a unique fibroin gene that provides high tensile strength.</title>
        <authorList>
            <person name="Kono N."/>
            <person name="Nakamura H."/>
            <person name="Ohtoshi R."/>
            <person name="Tomita M."/>
            <person name="Numata K."/>
            <person name="Arakawa K."/>
        </authorList>
    </citation>
    <scope>NUCLEOTIDE SEQUENCE [LARGE SCALE GENOMIC DNA]</scope>
</reference>
<sequence>MASGRDLPPHALGVDKNTDCVASHSRPGRESLIFRRSRRRRDPPATKNHTAHDQPARSQLYFYDASSFRPRGHGKYSSSFVLNIDFAVSSNPGPALDFDLGLAFDLKCQ</sequence>
<keyword evidence="3" id="KW-1185">Reference proteome</keyword>
<proteinExistence type="predicted"/>
<organism evidence="2 3">
    <name type="scientific">Eumeta variegata</name>
    <name type="common">Bagworm moth</name>
    <name type="synonym">Eumeta japonica</name>
    <dbReference type="NCBI Taxonomy" id="151549"/>
    <lineage>
        <taxon>Eukaryota</taxon>
        <taxon>Metazoa</taxon>
        <taxon>Ecdysozoa</taxon>
        <taxon>Arthropoda</taxon>
        <taxon>Hexapoda</taxon>
        <taxon>Insecta</taxon>
        <taxon>Pterygota</taxon>
        <taxon>Neoptera</taxon>
        <taxon>Endopterygota</taxon>
        <taxon>Lepidoptera</taxon>
        <taxon>Glossata</taxon>
        <taxon>Ditrysia</taxon>
        <taxon>Tineoidea</taxon>
        <taxon>Psychidae</taxon>
        <taxon>Oiketicinae</taxon>
        <taxon>Eumeta</taxon>
    </lineage>
</organism>
<evidence type="ECO:0000313" key="2">
    <source>
        <dbReference type="EMBL" id="GBP22679.1"/>
    </source>
</evidence>
<accession>A0A4C1U8N4</accession>
<evidence type="ECO:0000313" key="3">
    <source>
        <dbReference type="Proteomes" id="UP000299102"/>
    </source>
</evidence>
<dbReference type="EMBL" id="BGZK01000142">
    <property type="protein sequence ID" value="GBP22679.1"/>
    <property type="molecule type" value="Genomic_DNA"/>
</dbReference>
<feature type="region of interest" description="Disordered" evidence="1">
    <location>
        <begin position="1"/>
        <end position="56"/>
    </location>
</feature>
<protein>
    <submittedName>
        <fullName evidence="2">Uncharacterized protein</fullName>
    </submittedName>
</protein>